<dbReference type="Proteomes" id="UP000244240">
    <property type="component" value="Unassembled WGS sequence"/>
</dbReference>
<evidence type="ECO:0000256" key="1">
    <source>
        <dbReference type="SAM" id="Phobius"/>
    </source>
</evidence>
<protein>
    <submittedName>
        <fullName evidence="2">Uncharacterized protein</fullName>
    </submittedName>
</protein>
<gene>
    <name evidence="2" type="ORF">C8P63_10494</name>
</gene>
<keyword evidence="1" id="KW-0472">Membrane</keyword>
<keyword evidence="3" id="KW-1185">Reference proteome</keyword>
<accession>A0A2T6C4J8</accession>
<keyword evidence="1" id="KW-1133">Transmembrane helix</keyword>
<evidence type="ECO:0000313" key="3">
    <source>
        <dbReference type="Proteomes" id="UP000244240"/>
    </source>
</evidence>
<dbReference type="EMBL" id="QBKR01000004">
    <property type="protein sequence ID" value="PTX63249.1"/>
    <property type="molecule type" value="Genomic_DNA"/>
</dbReference>
<reference evidence="2 3" key="1">
    <citation type="submission" date="2018-04" db="EMBL/GenBank/DDBJ databases">
        <title>Genomic Encyclopedia of Archaeal and Bacterial Type Strains, Phase II (KMG-II): from individual species to whole genera.</title>
        <authorList>
            <person name="Goeker M."/>
        </authorList>
    </citation>
    <scope>NUCLEOTIDE SEQUENCE [LARGE SCALE GENOMIC DNA]</scope>
    <source>
        <strain evidence="2 3">DSM 45787</strain>
    </source>
</reference>
<evidence type="ECO:0000313" key="2">
    <source>
        <dbReference type="EMBL" id="PTX63249.1"/>
    </source>
</evidence>
<keyword evidence="1" id="KW-0812">Transmembrane</keyword>
<sequence length="66" mass="7281">MTTTETPTSPSPRPRPEGKLPVRALIASLAGAPRRAGVQSYRGSDRPVPLFLVFVFVPYVNIRLKF</sequence>
<dbReference type="AlphaFoldDB" id="A0A2T6C4J8"/>
<comment type="caution">
    <text evidence="2">The sequence shown here is derived from an EMBL/GenBank/DDBJ whole genome shotgun (WGS) entry which is preliminary data.</text>
</comment>
<organism evidence="2 3">
    <name type="scientific">Melghirimyces profundicolus</name>
    <dbReference type="NCBI Taxonomy" id="1242148"/>
    <lineage>
        <taxon>Bacteria</taxon>
        <taxon>Bacillati</taxon>
        <taxon>Bacillota</taxon>
        <taxon>Bacilli</taxon>
        <taxon>Bacillales</taxon>
        <taxon>Thermoactinomycetaceae</taxon>
        <taxon>Melghirimyces</taxon>
    </lineage>
</organism>
<feature type="transmembrane region" description="Helical" evidence="1">
    <location>
        <begin position="48"/>
        <end position="64"/>
    </location>
</feature>
<proteinExistence type="predicted"/>
<name>A0A2T6C4J8_9BACL</name>